<evidence type="ECO:0000313" key="1">
    <source>
        <dbReference type="EMBL" id="KAL3500158.1"/>
    </source>
</evidence>
<reference evidence="1 2" key="1">
    <citation type="submission" date="2024-11" db="EMBL/GenBank/DDBJ databases">
        <title>A near-complete genome assembly of Cinchona calisaya.</title>
        <authorList>
            <person name="Lian D.C."/>
            <person name="Zhao X.W."/>
            <person name="Wei L."/>
        </authorList>
    </citation>
    <scope>NUCLEOTIDE SEQUENCE [LARGE SCALE GENOMIC DNA]</scope>
    <source>
        <tissue evidence="1">Nenye</tissue>
    </source>
</reference>
<dbReference type="EMBL" id="JBJUIK010000016">
    <property type="protein sequence ID" value="KAL3500158.1"/>
    <property type="molecule type" value="Genomic_DNA"/>
</dbReference>
<sequence length="117" mass="13309">MSKFWLLGSHIFPTTMQIKDYETPLPHIFLFDEKEGSRSKSLSLYIYKPAIGPLTQSYIPLNESLHLKDWTTKSNKETIAASSFSTRNEEVLILNSSLHMKEPSAAKFSLPFLSSNL</sequence>
<proteinExistence type="predicted"/>
<evidence type="ECO:0000313" key="2">
    <source>
        <dbReference type="Proteomes" id="UP001630127"/>
    </source>
</evidence>
<keyword evidence="2" id="KW-1185">Reference proteome</keyword>
<dbReference type="AlphaFoldDB" id="A0ABD2XY80"/>
<organism evidence="1 2">
    <name type="scientific">Cinchona calisaya</name>
    <dbReference type="NCBI Taxonomy" id="153742"/>
    <lineage>
        <taxon>Eukaryota</taxon>
        <taxon>Viridiplantae</taxon>
        <taxon>Streptophyta</taxon>
        <taxon>Embryophyta</taxon>
        <taxon>Tracheophyta</taxon>
        <taxon>Spermatophyta</taxon>
        <taxon>Magnoliopsida</taxon>
        <taxon>eudicotyledons</taxon>
        <taxon>Gunneridae</taxon>
        <taxon>Pentapetalae</taxon>
        <taxon>asterids</taxon>
        <taxon>lamiids</taxon>
        <taxon>Gentianales</taxon>
        <taxon>Rubiaceae</taxon>
        <taxon>Cinchonoideae</taxon>
        <taxon>Cinchoneae</taxon>
        <taxon>Cinchona</taxon>
    </lineage>
</organism>
<accession>A0ABD2XY80</accession>
<protein>
    <submittedName>
        <fullName evidence="1">Uncharacterized protein</fullName>
    </submittedName>
</protein>
<comment type="caution">
    <text evidence="1">The sequence shown here is derived from an EMBL/GenBank/DDBJ whole genome shotgun (WGS) entry which is preliminary data.</text>
</comment>
<dbReference type="Proteomes" id="UP001630127">
    <property type="component" value="Unassembled WGS sequence"/>
</dbReference>
<name>A0ABD2XY80_9GENT</name>
<gene>
    <name evidence="1" type="ORF">ACH5RR_039251</name>
</gene>